<comment type="caution">
    <text evidence="1">The sequence shown here is derived from an EMBL/GenBank/DDBJ whole genome shotgun (WGS) entry which is preliminary data.</text>
</comment>
<sequence length="174" mass="20068">MYKDEDFPENNNQLCGICYTKQQQMNICSDCLTKFCSNCVSGWKLKSNQCPFRCHTNNWNIVSLNGSSKITPQSAQSSKCELPFEEDSLGKQIPEISPIRFQENQMSIDQKTSSKQLMLSLNKKKPSLNYIKQKSMYQSQSVSNESVNNINLELHNVNEKFNYALVNIRGEYRQ</sequence>
<name>A0A0V0QEU7_PSEPJ</name>
<evidence type="ECO:0000313" key="2">
    <source>
        <dbReference type="Proteomes" id="UP000054937"/>
    </source>
</evidence>
<dbReference type="Proteomes" id="UP000054937">
    <property type="component" value="Unassembled WGS sequence"/>
</dbReference>
<dbReference type="Gene3D" id="3.30.40.10">
    <property type="entry name" value="Zinc/RING finger domain, C3HC4 (zinc finger)"/>
    <property type="match status" value="1"/>
</dbReference>
<accession>A0A0V0QEU7</accession>
<gene>
    <name evidence="1" type="ORF">PPERSA_00928</name>
</gene>
<keyword evidence="2" id="KW-1185">Reference proteome</keyword>
<dbReference type="InterPro" id="IPR013083">
    <property type="entry name" value="Znf_RING/FYVE/PHD"/>
</dbReference>
<dbReference type="AlphaFoldDB" id="A0A0V0QEU7"/>
<dbReference type="InParanoid" id="A0A0V0QEU7"/>
<evidence type="ECO:0008006" key="3">
    <source>
        <dbReference type="Google" id="ProtNLM"/>
    </source>
</evidence>
<dbReference type="SUPFAM" id="SSF57850">
    <property type="entry name" value="RING/U-box"/>
    <property type="match status" value="1"/>
</dbReference>
<dbReference type="EMBL" id="LDAU01000183">
    <property type="protein sequence ID" value="KRX00701.1"/>
    <property type="molecule type" value="Genomic_DNA"/>
</dbReference>
<organism evidence="1 2">
    <name type="scientific">Pseudocohnilembus persalinus</name>
    <name type="common">Ciliate</name>
    <dbReference type="NCBI Taxonomy" id="266149"/>
    <lineage>
        <taxon>Eukaryota</taxon>
        <taxon>Sar</taxon>
        <taxon>Alveolata</taxon>
        <taxon>Ciliophora</taxon>
        <taxon>Intramacronucleata</taxon>
        <taxon>Oligohymenophorea</taxon>
        <taxon>Scuticociliatia</taxon>
        <taxon>Philasterida</taxon>
        <taxon>Pseudocohnilembidae</taxon>
        <taxon>Pseudocohnilembus</taxon>
    </lineage>
</organism>
<reference evidence="1 2" key="1">
    <citation type="journal article" date="2015" name="Sci. Rep.">
        <title>Genome of the facultative scuticociliatosis pathogen Pseudocohnilembus persalinus provides insight into its virulence through horizontal gene transfer.</title>
        <authorList>
            <person name="Xiong J."/>
            <person name="Wang G."/>
            <person name="Cheng J."/>
            <person name="Tian M."/>
            <person name="Pan X."/>
            <person name="Warren A."/>
            <person name="Jiang C."/>
            <person name="Yuan D."/>
            <person name="Miao W."/>
        </authorList>
    </citation>
    <scope>NUCLEOTIDE SEQUENCE [LARGE SCALE GENOMIC DNA]</scope>
    <source>
        <strain evidence="1">36N120E</strain>
    </source>
</reference>
<protein>
    <recommendedName>
        <fullName evidence="3">RING-type domain-containing protein</fullName>
    </recommendedName>
</protein>
<proteinExistence type="predicted"/>
<evidence type="ECO:0000313" key="1">
    <source>
        <dbReference type="EMBL" id="KRX00701.1"/>
    </source>
</evidence>